<dbReference type="Proteomes" id="UP000027064">
    <property type="component" value="Unassembled WGS sequence"/>
</dbReference>
<dbReference type="RefSeq" id="WP_035660479.1">
    <property type="nucleotide sequence ID" value="NZ_JNCA01000021.1"/>
</dbReference>
<evidence type="ECO:0000313" key="4">
    <source>
        <dbReference type="EMBL" id="KDN54556.1"/>
    </source>
</evidence>
<reference evidence="4 5" key="1">
    <citation type="submission" date="2014-05" db="EMBL/GenBank/DDBJ databases">
        <title>Genome Sequence of Flavobacterium sp. EM1321.</title>
        <authorList>
            <person name="Shin S.-K."/>
            <person name="Yi H."/>
        </authorList>
    </citation>
    <scope>NUCLEOTIDE SEQUENCE [LARGE SCALE GENOMIC DNA]</scope>
    <source>
        <strain evidence="4 5">EM1321</strain>
    </source>
</reference>
<evidence type="ECO:0000256" key="1">
    <source>
        <dbReference type="SAM" id="MobiDB-lite"/>
    </source>
</evidence>
<dbReference type="PATRIC" id="fig|1492738.3.peg.2266"/>
<dbReference type="OrthoDB" id="9771725at2"/>
<gene>
    <name evidence="4" type="ORF">FEM21_22790</name>
</gene>
<keyword evidence="2" id="KW-1133">Transmembrane helix</keyword>
<keyword evidence="5" id="KW-1185">Reference proteome</keyword>
<dbReference type="EMBL" id="JNCA01000021">
    <property type="protein sequence ID" value="KDN54556.1"/>
    <property type="molecule type" value="Genomic_DNA"/>
</dbReference>
<dbReference type="eggNOG" id="COG1463">
    <property type="taxonomic scope" value="Bacteria"/>
</dbReference>
<dbReference type="InterPro" id="IPR003399">
    <property type="entry name" value="Mce/MlaD"/>
</dbReference>
<organism evidence="4 5">
    <name type="scientific">Flavobacterium seoulense</name>
    <dbReference type="NCBI Taxonomy" id="1492738"/>
    <lineage>
        <taxon>Bacteria</taxon>
        <taxon>Pseudomonadati</taxon>
        <taxon>Bacteroidota</taxon>
        <taxon>Flavobacteriia</taxon>
        <taxon>Flavobacteriales</taxon>
        <taxon>Flavobacteriaceae</taxon>
        <taxon>Flavobacterium</taxon>
    </lineage>
</organism>
<feature type="domain" description="Mce/MlaD" evidence="3">
    <location>
        <begin position="42"/>
        <end position="118"/>
    </location>
</feature>
<name>A0A066WL26_9FLAO</name>
<accession>A0A066WL26</accession>
<feature type="region of interest" description="Disordered" evidence="1">
    <location>
        <begin position="224"/>
        <end position="263"/>
    </location>
</feature>
<dbReference type="STRING" id="1492738.FEM21_22790"/>
<sequence length="263" mass="29324">MKTTSRAYKIKLGIFVTLGIGILFLIIFFIGSNQNLFTSKFKIYTNFRNVSGLQIGGQVRFSGISVGTIENIVIINDSTVNVEALMDEDVKKFIKVDSKASITSEGVIGSKLLTISQGSSNLPEVKEGGTLRSFEPVEFDNILSSVKVTAENAEVITGELALLFNNINNGEGTIGKLMTDKEMAKDLDKTMENLRKSSKGLNENMEAAKHNFLLRGYFKKKEKEKEKALEEQQKAKEKAQKEKEKQEKEAKKQAEKQAEKNKK</sequence>
<evidence type="ECO:0000259" key="3">
    <source>
        <dbReference type="Pfam" id="PF02470"/>
    </source>
</evidence>
<dbReference type="AlphaFoldDB" id="A0A066WL26"/>
<evidence type="ECO:0000256" key="2">
    <source>
        <dbReference type="SAM" id="Phobius"/>
    </source>
</evidence>
<feature type="transmembrane region" description="Helical" evidence="2">
    <location>
        <begin position="12"/>
        <end position="31"/>
    </location>
</feature>
<dbReference type="PANTHER" id="PTHR33371">
    <property type="entry name" value="INTERMEMBRANE PHOSPHOLIPID TRANSPORT SYSTEM BINDING PROTEIN MLAD-RELATED"/>
    <property type="match status" value="1"/>
</dbReference>
<proteinExistence type="predicted"/>
<evidence type="ECO:0000313" key="5">
    <source>
        <dbReference type="Proteomes" id="UP000027064"/>
    </source>
</evidence>
<dbReference type="InterPro" id="IPR052336">
    <property type="entry name" value="MlaD_Phospholipid_Transporter"/>
</dbReference>
<dbReference type="Pfam" id="PF02470">
    <property type="entry name" value="MlaD"/>
    <property type="match status" value="1"/>
</dbReference>
<dbReference type="PANTHER" id="PTHR33371:SF4">
    <property type="entry name" value="INTERMEMBRANE PHOSPHOLIPID TRANSPORT SYSTEM BINDING PROTEIN MLAD"/>
    <property type="match status" value="1"/>
</dbReference>
<keyword evidence="2" id="KW-0472">Membrane</keyword>
<keyword evidence="2" id="KW-0812">Transmembrane</keyword>
<comment type="caution">
    <text evidence="4">The sequence shown here is derived from an EMBL/GenBank/DDBJ whole genome shotgun (WGS) entry which is preliminary data.</text>
</comment>
<protein>
    <recommendedName>
        <fullName evidence="3">Mce/MlaD domain-containing protein</fullName>
    </recommendedName>
</protein>